<protein>
    <recommendedName>
        <fullName evidence="2 5">Cell shape-determining protein MreC</fullName>
    </recommendedName>
    <alternativeName>
        <fullName evidence="4 5">Cell shape protein MreC</fullName>
    </alternativeName>
</protein>
<dbReference type="Gene3D" id="2.40.10.340">
    <property type="entry name" value="Rod shape-determining protein MreC, domain 1"/>
    <property type="match status" value="1"/>
</dbReference>
<dbReference type="Gene3D" id="2.40.10.350">
    <property type="entry name" value="Rod shape-determining protein MreC, domain 2"/>
    <property type="match status" value="1"/>
</dbReference>
<evidence type="ECO:0000313" key="7">
    <source>
        <dbReference type="EMBL" id="GAB0057543.1"/>
    </source>
</evidence>
<dbReference type="InterPro" id="IPR007221">
    <property type="entry name" value="MreC"/>
</dbReference>
<evidence type="ECO:0000256" key="4">
    <source>
        <dbReference type="ARBA" id="ARBA00032089"/>
    </source>
</evidence>
<dbReference type="InterPro" id="IPR055342">
    <property type="entry name" value="MreC_beta-barrel_core"/>
</dbReference>
<dbReference type="PANTHER" id="PTHR34138:SF1">
    <property type="entry name" value="CELL SHAPE-DETERMINING PROTEIN MREC"/>
    <property type="match status" value="1"/>
</dbReference>
<evidence type="ECO:0000259" key="6">
    <source>
        <dbReference type="Pfam" id="PF04085"/>
    </source>
</evidence>
<name>A0ABQ0C9H1_9PROT</name>
<dbReference type="Proteomes" id="UP001628193">
    <property type="component" value="Unassembled WGS sequence"/>
</dbReference>
<comment type="similarity">
    <text evidence="1 5">Belongs to the MreC family.</text>
</comment>
<dbReference type="PANTHER" id="PTHR34138">
    <property type="entry name" value="CELL SHAPE-DETERMINING PROTEIN MREC"/>
    <property type="match status" value="1"/>
</dbReference>
<dbReference type="Pfam" id="PF04085">
    <property type="entry name" value="MreC"/>
    <property type="match status" value="1"/>
</dbReference>
<reference evidence="7 8" key="2">
    <citation type="submission" date="2024-09" db="EMBL/GenBank/DDBJ databases">
        <title>Draft genome sequence of Candidatus Magnetaquicoccaceae bacterium FCR-1.</title>
        <authorList>
            <person name="Shimoshige H."/>
            <person name="Shimamura S."/>
            <person name="Taoka A."/>
            <person name="Kobayashi H."/>
            <person name="Maekawa T."/>
        </authorList>
    </citation>
    <scope>NUCLEOTIDE SEQUENCE [LARGE SCALE GENOMIC DNA]</scope>
    <source>
        <strain evidence="7 8">FCR-1</strain>
    </source>
</reference>
<dbReference type="PIRSF" id="PIRSF038471">
    <property type="entry name" value="MreC"/>
    <property type="match status" value="1"/>
</dbReference>
<reference evidence="7 8" key="1">
    <citation type="submission" date="2024-05" db="EMBL/GenBank/DDBJ databases">
        <authorList>
            <consortium name="Candidatus Magnetaquicoccaceae bacterium FCR-1 genome sequencing consortium"/>
            <person name="Shimoshige H."/>
            <person name="Shimamura S."/>
            <person name="Taoka A."/>
            <person name="Kobayashi H."/>
            <person name="Maekawa T."/>
        </authorList>
    </citation>
    <scope>NUCLEOTIDE SEQUENCE [LARGE SCALE GENOMIC DNA]</scope>
    <source>
        <strain evidence="7 8">FCR-1</strain>
    </source>
</reference>
<evidence type="ECO:0000256" key="5">
    <source>
        <dbReference type="PIRNR" id="PIRNR038471"/>
    </source>
</evidence>
<evidence type="ECO:0000256" key="1">
    <source>
        <dbReference type="ARBA" id="ARBA00009369"/>
    </source>
</evidence>
<evidence type="ECO:0000313" key="8">
    <source>
        <dbReference type="Proteomes" id="UP001628193"/>
    </source>
</evidence>
<dbReference type="InterPro" id="IPR042175">
    <property type="entry name" value="Cell/Rod_MreC_2"/>
</dbReference>
<evidence type="ECO:0000256" key="3">
    <source>
        <dbReference type="ARBA" id="ARBA00022960"/>
    </source>
</evidence>
<organism evidence="7 8">
    <name type="scientific">Candidatus Magnetaquiglobus chichijimensis</name>
    <dbReference type="NCBI Taxonomy" id="3141448"/>
    <lineage>
        <taxon>Bacteria</taxon>
        <taxon>Pseudomonadati</taxon>
        <taxon>Pseudomonadota</taxon>
        <taxon>Magnetococcia</taxon>
        <taxon>Magnetococcales</taxon>
        <taxon>Candidatus Magnetaquicoccaceae</taxon>
        <taxon>Candidatus Magnetaquiglobus</taxon>
    </lineage>
</organism>
<sequence>MTALLGIFREFRHAISVFLTLVVALFLLLMARGTVGDRHGMHESVLQLAGTAQSFLTRPVSTIEGFQARLSELARLDRENRQYKAELERLRPLGVRLDELEKENHRLKSLLQMRPDPDFQPLAVRVVGDSSSAFARSFIVNAGRQDGVIVNAPVTVPSGLVGRVVRASANASLVLSMLDLNSRVPILIQRSRVKAVCAGQNDTQMTLEYLPKDADVVVGDVVVTSGTGGIFPKGLVVGKVVSLEPGDEGLFREAMVQPTVDFGRIEEAHLLLPRAVKPTADNKPLP</sequence>
<proteinExistence type="inferred from homology"/>
<keyword evidence="3 5" id="KW-0133">Cell shape</keyword>
<comment type="caution">
    <text evidence="7">The sequence shown here is derived from an EMBL/GenBank/DDBJ whole genome shotgun (WGS) entry which is preliminary data.</text>
</comment>
<feature type="domain" description="Rod shape-determining protein MreC beta-barrel core" evidence="6">
    <location>
        <begin position="126"/>
        <end position="268"/>
    </location>
</feature>
<gene>
    <name evidence="7" type="primary">mreC</name>
    <name evidence="7" type="ORF">SIID45300_01873</name>
</gene>
<dbReference type="EMBL" id="BAAFGK010000004">
    <property type="protein sequence ID" value="GAB0057543.1"/>
    <property type="molecule type" value="Genomic_DNA"/>
</dbReference>
<comment type="function">
    <text evidence="5">Involved in formation and maintenance of cell shape.</text>
</comment>
<dbReference type="NCBIfam" id="TIGR00219">
    <property type="entry name" value="mreC"/>
    <property type="match status" value="1"/>
</dbReference>
<evidence type="ECO:0000256" key="2">
    <source>
        <dbReference type="ARBA" id="ARBA00013855"/>
    </source>
</evidence>
<accession>A0ABQ0C9H1</accession>
<dbReference type="InterPro" id="IPR042177">
    <property type="entry name" value="Cell/Rod_1"/>
</dbReference>
<keyword evidence="8" id="KW-1185">Reference proteome</keyword>
<dbReference type="RefSeq" id="WP_420905239.1">
    <property type="nucleotide sequence ID" value="NZ_BAAFGK010000004.1"/>
</dbReference>